<proteinExistence type="predicted"/>
<reference evidence="1" key="1">
    <citation type="submission" date="2021-06" db="EMBL/GenBank/DDBJ databases">
        <authorList>
            <person name="Kallberg Y."/>
            <person name="Tangrot J."/>
            <person name="Rosling A."/>
        </authorList>
    </citation>
    <scope>NUCLEOTIDE SEQUENCE</scope>
    <source>
        <strain evidence="1">AU212A</strain>
    </source>
</reference>
<name>A0ACA9P8U8_9GLOM</name>
<dbReference type="EMBL" id="CAJVPM010035627">
    <property type="protein sequence ID" value="CAG8690566.1"/>
    <property type="molecule type" value="Genomic_DNA"/>
</dbReference>
<evidence type="ECO:0000313" key="2">
    <source>
        <dbReference type="Proteomes" id="UP000789860"/>
    </source>
</evidence>
<feature type="non-terminal residue" evidence="1">
    <location>
        <position position="1"/>
    </location>
</feature>
<accession>A0ACA9P8U8</accession>
<evidence type="ECO:0000313" key="1">
    <source>
        <dbReference type="EMBL" id="CAG8690566.1"/>
    </source>
</evidence>
<protein>
    <submittedName>
        <fullName evidence="1">3913_t:CDS:1</fullName>
    </submittedName>
</protein>
<keyword evidence="2" id="KW-1185">Reference proteome</keyword>
<sequence>KSLMFSNNKCKECHRLDNSWPWCKDCNARHFEEYSKFWTSGSKDIDDFILDTQLQASNAFQKLEWIPYDQFTDFKFLAKGGSGEVCKATWKDGYICEWNIEKKCWSRKSNTEVALKSLYNLKDTTILFNEIRNQIKSIKINDNKVIPCYGITQNTKTQEFMM</sequence>
<comment type="caution">
    <text evidence="1">The sequence shown here is derived from an EMBL/GenBank/DDBJ whole genome shotgun (WGS) entry which is preliminary data.</text>
</comment>
<organism evidence="1 2">
    <name type="scientific">Scutellospora calospora</name>
    <dbReference type="NCBI Taxonomy" id="85575"/>
    <lineage>
        <taxon>Eukaryota</taxon>
        <taxon>Fungi</taxon>
        <taxon>Fungi incertae sedis</taxon>
        <taxon>Mucoromycota</taxon>
        <taxon>Glomeromycotina</taxon>
        <taxon>Glomeromycetes</taxon>
        <taxon>Diversisporales</taxon>
        <taxon>Gigasporaceae</taxon>
        <taxon>Scutellospora</taxon>
    </lineage>
</organism>
<feature type="non-terminal residue" evidence="1">
    <location>
        <position position="162"/>
    </location>
</feature>
<dbReference type="Proteomes" id="UP000789860">
    <property type="component" value="Unassembled WGS sequence"/>
</dbReference>
<gene>
    <name evidence="1" type="ORF">SCALOS_LOCUS10112</name>
</gene>